<evidence type="ECO:0000313" key="1">
    <source>
        <dbReference type="EMBL" id="SVC89101.1"/>
    </source>
</evidence>
<name>A0A382QXP3_9ZZZZ</name>
<gene>
    <name evidence="1" type="ORF">METZ01_LOCUS341955</name>
</gene>
<proteinExistence type="predicted"/>
<feature type="non-terminal residue" evidence="1">
    <location>
        <position position="24"/>
    </location>
</feature>
<feature type="non-terminal residue" evidence="1">
    <location>
        <position position="1"/>
    </location>
</feature>
<dbReference type="AlphaFoldDB" id="A0A382QXP3"/>
<sequence>VLQSFQNCFKIPELRRKILFTIGI</sequence>
<dbReference type="EMBL" id="UINC01116988">
    <property type="protein sequence ID" value="SVC89101.1"/>
    <property type="molecule type" value="Genomic_DNA"/>
</dbReference>
<reference evidence="1" key="1">
    <citation type="submission" date="2018-05" db="EMBL/GenBank/DDBJ databases">
        <authorList>
            <person name="Lanie J.A."/>
            <person name="Ng W.-L."/>
            <person name="Kazmierczak K.M."/>
            <person name="Andrzejewski T.M."/>
            <person name="Davidsen T.M."/>
            <person name="Wayne K.J."/>
            <person name="Tettelin H."/>
            <person name="Glass J.I."/>
            <person name="Rusch D."/>
            <person name="Podicherti R."/>
            <person name="Tsui H.-C.T."/>
            <person name="Winkler M.E."/>
        </authorList>
    </citation>
    <scope>NUCLEOTIDE SEQUENCE</scope>
</reference>
<organism evidence="1">
    <name type="scientific">marine metagenome</name>
    <dbReference type="NCBI Taxonomy" id="408172"/>
    <lineage>
        <taxon>unclassified sequences</taxon>
        <taxon>metagenomes</taxon>
        <taxon>ecological metagenomes</taxon>
    </lineage>
</organism>
<protein>
    <submittedName>
        <fullName evidence="1">Uncharacterized protein</fullName>
    </submittedName>
</protein>
<accession>A0A382QXP3</accession>